<dbReference type="EMBL" id="RCHT01000009">
    <property type="protein sequence ID" value="RLL11431.1"/>
    <property type="molecule type" value="Genomic_DNA"/>
</dbReference>
<dbReference type="NCBIfam" id="TIGR04040">
    <property type="entry name" value="glycyl_YjjI"/>
    <property type="match status" value="1"/>
</dbReference>
<name>A0A498CLY0_9FIRM</name>
<sequence>MESIQRQVLEIIKDPTKTHMQTVFSLAEFAENLCDYPAGVPDNFQRLVEEEILCDHNDGHAPLCPRYILPDYERFMERGCAFLRLPPPGTLAEALASLMIFYSHVPSVTHYPVYIGRIDRMLEPFVRKVPRDEARGMLRLFLTALDRTVSDSFCHANIGPEATVTGELVVELLPELQNAVPNLTLLYDPAVTPDEFAVKCVSSALKCANPAFAHDPYYRSRIGERYGIASCYNGLYVGGGAYSLSRMRLCRIAERCRSLDEFFSVRLPEAVDAACRFMEAKIRFIAEEIPFFRTNFLVKEGFLERERFVGLFGLVGMNECVNTLMDLCGRPGRYGPDEEANRLGLRIVEAIERQVNAFQSKYCEVNGHRFLLHAQVGAVGDNGVTPGVRLAIGSEIPLYDHLRQAGMFHRFFPSGIGDIFPFDRTALQNPAAVLDVFKGAFRVGMQYISTYESESDVIRVTGYLIKRSDFEALQKGAPVANGAVAASRETIEERGTYERMVRSV</sequence>
<protein>
    <submittedName>
        <fullName evidence="1">YjjI family glycine radical enzyme</fullName>
    </submittedName>
</protein>
<evidence type="ECO:0000313" key="1">
    <source>
        <dbReference type="EMBL" id="RLL11431.1"/>
    </source>
</evidence>
<dbReference type="Gene3D" id="3.20.70.20">
    <property type="match status" value="1"/>
</dbReference>
<dbReference type="RefSeq" id="WP_121586796.1">
    <property type="nucleotide sequence ID" value="NZ_RCHT01000009.1"/>
</dbReference>
<dbReference type="Pfam" id="PF11230">
    <property type="entry name" value="YjjI-like"/>
    <property type="match status" value="1"/>
</dbReference>
<reference evidence="1 2" key="1">
    <citation type="submission" date="2018-10" db="EMBL/GenBank/DDBJ databases">
        <title>Anaerotruncus faecis sp. nov., isolated from human feces.</title>
        <authorList>
            <person name="Wang Y.-J."/>
        </authorList>
    </citation>
    <scope>NUCLEOTIDE SEQUENCE [LARGE SCALE GENOMIC DNA]</scope>
    <source>
        <strain evidence="1 2">22A2-44</strain>
    </source>
</reference>
<keyword evidence="2" id="KW-1185">Reference proteome</keyword>
<dbReference type="SUPFAM" id="SSF51998">
    <property type="entry name" value="PFL-like glycyl radical enzymes"/>
    <property type="match status" value="1"/>
</dbReference>
<comment type="caution">
    <text evidence="1">The sequence shown here is derived from an EMBL/GenBank/DDBJ whole genome shotgun (WGS) entry which is preliminary data.</text>
</comment>
<proteinExistence type="predicted"/>
<dbReference type="AlphaFoldDB" id="A0A498CLY0"/>
<evidence type="ECO:0000313" key="2">
    <source>
        <dbReference type="Proteomes" id="UP000276301"/>
    </source>
</evidence>
<dbReference type="InterPro" id="IPR016905">
    <property type="entry name" value="Glycyl_radical_YjjI-like"/>
</dbReference>
<organism evidence="1 2">
    <name type="scientific">Anaerotruncus massiliensis</name>
    <name type="common">ex Liu et al. 2021</name>
    <dbReference type="NCBI Taxonomy" id="2321404"/>
    <lineage>
        <taxon>Bacteria</taxon>
        <taxon>Bacillati</taxon>
        <taxon>Bacillota</taxon>
        <taxon>Clostridia</taxon>
        <taxon>Eubacteriales</taxon>
        <taxon>Oscillospiraceae</taxon>
        <taxon>Anaerotruncus</taxon>
    </lineage>
</organism>
<gene>
    <name evidence="1" type="primary">yjjI</name>
    <name evidence="1" type="ORF">D4A47_07370</name>
</gene>
<accession>A0A498CLY0</accession>
<dbReference type="Proteomes" id="UP000276301">
    <property type="component" value="Unassembled WGS sequence"/>
</dbReference>